<dbReference type="RefSeq" id="WP_347922185.1">
    <property type="nucleotide sequence ID" value="NZ_JBDXMX010000015.1"/>
</dbReference>
<dbReference type="EMBL" id="JBDXMX010000015">
    <property type="protein sequence ID" value="MEO9249298.1"/>
    <property type="molecule type" value="Genomic_DNA"/>
</dbReference>
<evidence type="ECO:0000313" key="4">
    <source>
        <dbReference type="EMBL" id="MEO9249298.1"/>
    </source>
</evidence>
<comment type="caution">
    <text evidence="4">The sequence shown here is derived from an EMBL/GenBank/DDBJ whole genome shotgun (WGS) entry which is preliminary data.</text>
</comment>
<feature type="compositionally biased region" description="Polar residues" evidence="1">
    <location>
        <begin position="75"/>
        <end position="88"/>
    </location>
</feature>
<gene>
    <name evidence="4" type="ORF">ABDK96_16580</name>
</gene>
<name>A0ABV0IM95_9MICC</name>
<protein>
    <submittedName>
        <fullName evidence="4">Thioredoxin domain-containing protein</fullName>
    </submittedName>
</protein>
<reference evidence="4 5" key="1">
    <citation type="submission" date="2024-05" db="EMBL/GenBank/DDBJ databases">
        <authorList>
            <person name="Yi C."/>
        </authorList>
    </citation>
    <scope>NUCLEOTIDE SEQUENCE [LARGE SCALE GENOMIC DNA]</scope>
    <source>
        <strain evidence="4 5">XS13</strain>
    </source>
</reference>
<keyword evidence="5" id="KW-1185">Reference proteome</keyword>
<evidence type="ECO:0000313" key="5">
    <source>
        <dbReference type="Proteomes" id="UP001484097"/>
    </source>
</evidence>
<dbReference type="InterPro" id="IPR012336">
    <property type="entry name" value="Thioredoxin-like_fold"/>
</dbReference>
<keyword evidence="2" id="KW-0472">Membrane</keyword>
<dbReference type="Pfam" id="PF13462">
    <property type="entry name" value="Thioredoxin_4"/>
    <property type="match status" value="1"/>
</dbReference>
<accession>A0ABV0IM95</accession>
<dbReference type="Gene3D" id="3.40.30.10">
    <property type="entry name" value="Glutaredoxin"/>
    <property type="match status" value="1"/>
</dbReference>
<feature type="domain" description="Thioredoxin-like fold" evidence="3">
    <location>
        <begin position="128"/>
        <end position="280"/>
    </location>
</feature>
<dbReference type="InterPro" id="IPR036249">
    <property type="entry name" value="Thioredoxin-like_sf"/>
</dbReference>
<feature type="region of interest" description="Disordered" evidence="1">
    <location>
        <begin position="1"/>
        <end position="33"/>
    </location>
</feature>
<keyword evidence="2" id="KW-0812">Transmembrane</keyword>
<feature type="compositionally biased region" description="Basic and acidic residues" evidence="1">
    <location>
        <begin position="8"/>
        <end position="29"/>
    </location>
</feature>
<organism evidence="4 5">
    <name type="scientific">Citricoccus nitrophenolicus</name>
    <dbReference type="NCBI Taxonomy" id="863575"/>
    <lineage>
        <taxon>Bacteria</taxon>
        <taxon>Bacillati</taxon>
        <taxon>Actinomycetota</taxon>
        <taxon>Actinomycetes</taxon>
        <taxon>Micrococcales</taxon>
        <taxon>Micrococcaceae</taxon>
        <taxon>Citricoccus</taxon>
    </lineage>
</organism>
<feature type="region of interest" description="Disordered" evidence="1">
    <location>
        <begin position="65"/>
        <end position="124"/>
    </location>
</feature>
<keyword evidence="2" id="KW-1133">Transmembrane helix</keyword>
<evidence type="ECO:0000256" key="2">
    <source>
        <dbReference type="SAM" id="Phobius"/>
    </source>
</evidence>
<dbReference type="Proteomes" id="UP001484097">
    <property type="component" value="Unassembled WGS sequence"/>
</dbReference>
<dbReference type="SUPFAM" id="SSF52833">
    <property type="entry name" value="Thioredoxin-like"/>
    <property type="match status" value="1"/>
</dbReference>
<evidence type="ECO:0000256" key="1">
    <source>
        <dbReference type="SAM" id="MobiDB-lite"/>
    </source>
</evidence>
<sequence>MASSNKQTKVERQQTAREKARQMQEEQRRQERRRSLMVRWGAVTAVVVVIAVVVGIIFMNSSRSIPDAGPAPSAANDQGGITLTSTTELAPGDEAFTEVDNTDASQPELTGEAPTSVPGGEARPAGEPAQIIVYADANCVHCASFEQENAGLMAEWLDAGEVTVEYRMLDYLDNPATGNYSSRAGNALACMAEQSPEHYNSFMTQIFASYATKQGEGLSDDELKEMASGLGADLNSCIDGNEYRPFVTHTGMAAREAQIAGTPSVWVQGENWDQSTPFAEYVEGKIAEQS</sequence>
<feature type="transmembrane region" description="Helical" evidence="2">
    <location>
        <begin position="37"/>
        <end position="59"/>
    </location>
</feature>
<evidence type="ECO:0000259" key="3">
    <source>
        <dbReference type="Pfam" id="PF13462"/>
    </source>
</evidence>
<proteinExistence type="predicted"/>